<evidence type="ECO:0000259" key="5">
    <source>
        <dbReference type="Pfam" id="PF03976"/>
    </source>
</evidence>
<keyword evidence="3 4" id="KW-0418">Kinase</keyword>
<dbReference type="GO" id="GO:0008976">
    <property type="term" value="F:polyphosphate kinase activity"/>
    <property type="evidence" value="ECO:0007669"/>
    <property type="project" value="UniProtKB-EC"/>
</dbReference>
<dbReference type="EC" id="2.7.4.-" evidence="4"/>
<dbReference type="PIRSF" id="PIRSF028756">
    <property type="entry name" value="PPK2_prd"/>
    <property type="match status" value="1"/>
</dbReference>
<accession>A0ABV3Z552</accession>
<keyword evidence="2 4" id="KW-0808">Transferase</keyword>
<comment type="similarity">
    <text evidence="1 4">Belongs to the polyphosphate kinase 2 (PPK2) family. Class I subfamily.</text>
</comment>
<evidence type="ECO:0000256" key="1">
    <source>
        <dbReference type="ARBA" id="ARBA00009924"/>
    </source>
</evidence>
<dbReference type="InterPro" id="IPR022488">
    <property type="entry name" value="PPK2-related"/>
</dbReference>
<reference evidence="6 7" key="1">
    <citation type="submission" date="2024-05" db="EMBL/GenBank/DDBJ databases">
        <title>Three bacterial strains, DH-69, EH-24, and ECK-19 isolated from coastal sediments.</title>
        <authorList>
            <person name="Ye Y.-Q."/>
            <person name="Du Z.-J."/>
        </authorList>
    </citation>
    <scope>NUCLEOTIDE SEQUENCE [LARGE SCALE GENOMIC DNA]</scope>
    <source>
        <strain evidence="6 7">ECK-19</strain>
    </source>
</reference>
<evidence type="ECO:0000313" key="7">
    <source>
        <dbReference type="Proteomes" id="UP001560685"/>
    </source>
</evidence>
<dbReference type="EMBL" id="JBEHZE010000001">
    <property type="protein sequence ID" value="MEX6632611.1"/>
    <property type="molecule type" value="Genomic_DNA"/>
</dbReference>
<dbReference type="NCBIfam" id="TIGR03707">
    <property type="entry name" value="PPK2_P_aer"/>
    <property type="match status" value="1"/>
</dbReference>
<name>A0ABV3Z552_9PROT</name>
<dbReference type="Pfam" id="PF03976">
    <property type="entry name" value="PPK2"/>
    <property type="match status" value="1"/>
</dbReference>
<dbReference type="SUPFAM" id="SSF52540">
    <property type="entry name" value="P-loop containing nucleoside triphosphate hydrolases"/>
    <property type="match status" value="1"/>
</dbReference>
<keyword evidence="7" id="KW-1185">Reference proteome</keyword>
<evidence type="ECO:0000256" key="3">
    <source>
        <dbReference type="ARBA" id="ARBA00022777"/>
    </source>
</evidence>
<dbReference type="Gene3D" id="3.40.50.300">
    <property type="entry name" value="P-loop containing nucleotide triphosphate hydrolases"/>
    <property type="match status" value="1"/>
</dbReference>
<evidence type="ECO:0000256" key="4">
    <source>
        <dbReference type="RuleBase" id="RU369062"/>
    </source>
</evidence>
<dbReference type="Proteomes" id="UP001560685">
    <property type="component" value="Unassembled WGS sequence"/>
</dbReference>
<comment type="caution">
    <text evidence="6">The sequence shown here is derived from an EMBL/GenBank/DDBJ whole genome shotgun (WGS) entry which is preliminary data.</text>
</comment>
<organism evidence="6 7">
    <name type="scientific">Hyphococcus lacteus</name>
    <dbReference type="NCBI Taxonomy" id="3143536"/>
    <lineage>
        <taxon>Bacteria</taxon>
        <taxon>Pseudomonadati</taxon>
        <taxon>Pseudomonadota</taxon>
        <taxon>Alphaproteobacteria</taxon>
        <taxon>Parvularculales</taxon>
        <taxon>Parvularculaceae</taxon>
        <taxon>Hyphococcus</taxon>
    </lineage>
</organism>
<dbReference type="PANTHER" id="PTHR34383">
    <property type="entry name" value="POLYPHOSPHATE:AMP PHOSPHOTRANSFERASE-RELATED"/>
    <property type="match status" value="1"/>
</dbReference>
<dbReference type="InterPro" id="IPR016898">
    <property type="entry name" value="Polyphosphate_phosphotransfera"/>
</dbReference>
<feature type="domain" description="Polyphosphate kinase-2-related" evidence="5">
    <location>
        <begin position="2"/>
        <end position="225"/>
    </location>
</feature>
<protein>
    <recommendedName>
        <fullName evidence="4">ADP/GDP-polyphosphate phosphotransferase</fullName>
        <ecNumber evidence="4">2.7.4.-</ecNumber>
    </recommendedName>
    <alternativeName>
        <fullName evidence="4">Polyphosphate kinase PPK2</fullName>
    </alternativeName>
</protein>
<dbReference type="InterPro" id="IPR027417">
    <property type="entry name" value="P-loop_NTPase"/>
</dbReference>
<dbReference type="RefSeq" id="WP_369312533.1">
    <property type="nucleotide sequence ID" value="NZ_JBEHZE010000001.1"/>
</dbReference>
<gene>
    <name evidence="6" type="primary">ppk2</name>
    <name evidence="6" type="ORF">ABFZ84_03535</name>
</gene>
<evidence type="ECO:0000256" key="2">
    <source>
        <dbReference type="ARBA" id="ARBA00022679"/>
    </source>
</evidence>
<comment type="function">
    <text evidence="4">Uses inorganic polyphosphate (polyP) as a donor to convert GDP to GTP or ADP to ATP.</text>
</comment>
<sequence length="264" mass="31214">MKKKRFAKELEPLELELAKLQETVARKGMKVAIIFEGRDAAGKGGAIKTIMRRMNARIWRIAALPKPSARERTQWYFERYVKHLPAGGEIVLFDRSWYNRAVVEPVMGFCTQDEHEQFMREVPNFEKMLVDSGMIVIKFWIHVSAEEQEKRFQDRANDPRKRWKLSPIDLKARDLWIEFTRYRDKMFAQTHTDHAPWLVVDGNDKETARLNIIRAVLDRVPYEFNKQAFDPIELPPRPNIKDSDYNEPSLDELNLVKDYYAEDK</sequence>
<evidence type="ECO:0000313" key="6">
    <source>
        <dbReference type="EMBL" id="MEX6632611.1"/>
    </source>
</evidence>
<comment type="subunit">
    <text evidence="4">Homotetramer.</text>
</comment>
<dbReference type="InterPro" id="IPR022486">
    <property type="entry name" value="PPK2_PA0141"/>
</dbReference>
<dbReference type="PANTHER" id="PTHR34383:SF1">
    <property type="entry name" value="ADP-POLYPHOSPHATE PHOSPHOTRANSFERASE"/>
    <property type="match status" value="1"/>
</dbReference>
<proteinExistence type="inferred from homology"/>